<proteinExistence type="predicted"/>
<dbReference type="eggNOG" id="COG4942">
    <property type="taxonomic scope" value="Bacteria"/>
</dbReference>
<dbReference type="HOGENOM" id="CLU_029425_4_3_9"/>
<dbReference type="KEGG" id="ain:Acin_1709"/>
<keyword evidence="1" id="KW-0732">Signal</keyword>
<reference evidence="5 6" key="1">
    <citation type="journal article" date="2011" name="J. Bacteriol.">
        <title>Complete genome sequence of Acidaminococcus intestini RYC-MR95, a Gram-negative bacterium from the phylum Firmicutes.</title>
        <authorList>
            <person name="D'Auria G."/>
            <person name="Galan J.C."/>
            <person name="Rodriguez-Alcayna M."/>
            <person name="Moya A."/>
            <person name="Baquero F."/>
            <person name="Latorre A."/>
        </authorList>
    </citation>
    <scope>NUCLEOTIDE SEQUENCE [LARGE SCALE GENOMIC DNA]</scope>
    <source>
        <strain evidence="5 6">RyC-MR95</strain>
    </source>
</reference>
<dbReference type="Proteomes" id="UP000007093">
    <property type="component" value="Chromosome"/>
</dbReference>
<keyword evidence="6" id="KW-1185">Reference proteome</keyword>
<organism evidence="5 6">
    <name type="scientific">Acidaminococcus intestini (strain RyC-MR95)</name>
    <dbReference type="NCBI Taxonomy" id="568816"/>
    <lineage>
        <taxon>Bacteria</taxon>
        <taxon>Bacillati</taxon>
        <taxon>Bacillota</taxon>
        <taxon>Negativicutes</taxon>
        <taxon>Acidaminococcales</taxon>
        <taxon>Acidaminococcaceae</taxon>
        <taxon>Acidaminococcus</taxon>
    </lineage>
</organism>
<dbReference type="FunFam" id="2.70.70.10:FF:000006">
    <property type="entry name" value="M23 family peptidase"/>
    <property type="match status" value="1"/>
</dbReference>
<evidence type="ECO:0000256" key="1">
    <source>
        <dbReference type="ARBA" id="ARBA00022729"/>
    </source>
</evidence>
<gene>
    <name evidence="5" type="ordered locus">Acin_1709</name>
</gene>
<dbReference type="PANTHER" id="PTHR21666">
    <property type="entry name" value="PEPTIDASE-RELATED"/>
    <property type="match status" value="1"/>
</dbReference>
<dbReference type="EMBL" id="CP003058">
    <property type="protein sequence ID" value="AEQ22923.1"/>
    <property type="molecule type" value="Genomic_DNA"/>
</dbReference>
<evidence type="ECO:0000259" key="3">
    <source>
        <dbReference type="Pfam" id="PF01551"/>
    </source>
</evidence>
<evidence type="ECO:0000256" key="2">
    <source>
        <dbReference type="SAM" id="Coils"/>
    </source>
</evidence>
<keyword evidence="2" id="KW-0175">Coiled coil</keyword>
<feature type="domain" description="M23ase beta-sheet core" evidence="3">
    <location>
        <begin position="284"/>
        <end position="377"/>
    </location>
</feature>
<dbReference type="PATRIC" id="fig|568816.4.peg.1659"/>
<feature type="coiled-coil region" evidence="2">
    <location>
        <begin position="156"/>
        <end position="246"/>
    </location>
</feature>
<dbReference type="GO" id="GO:0004222">
    <property type="term" value="F:metalloendopeptidase activity"/>
    <property type="evidence" value="ECO:0007669"/>
    <property type="project" value="TreeGrafter"/>
</dbReference>
<dbReference type="InParanoid" id="G4Q3B7"/>
<evidence type="ECO:0000313" key="5">
    <source>
        <dbReference type="EMBL" id="AEQ22923.1"/>
    </source>
</evidence>
<dbReference type="STRING" id="568816.Acin_1709"/>
<dbReference type="InterPro" id="IPR050570">
    <property type="entry name" value="Cell_wall_metabolism_enzyme"/>
</dbReference>
<dbReference type="AlphaFoldDB" id="G4Q3B7"/>
<sequence>MIGGLVMKKEVAVATALMALMSYMGPVSWAESIEDKKAELDEIQRQMDTNTSQRKESEARISNAVDRLVRARQELAEAKQQLAVVEGQQRILEGKIRSNERALVIKEKEFDNTREIYKKRLRDIYENGQVNYLDVLLGSSDFRDFSSRMYLLQRIIRRDTNLIETLNAQKHELEAKKAELDAEHAELDGKRQEVLQKKAYVEQKTAEQEQLYQEALAEKSRLDAEYEELQRNSQEITAMIQRMEQEGRMMASAHGSGQFTWPCYGEITSPFGWRVHPIWGTEIFHAGIDIGADYGQPIVAADSGTVIYAGWMGGYGNAVMIDHGGGLVTLYGHNSSLTVGVGENVSKGQTIALAGSTGNSTGPHCHFEVRIHGEVTSPLNYLP</sequence>
<dbReference type="Pfam" id="PF24568">
    <property type="entry name" value="CC_PcsB"/>
    <property type="match status" value="1"/>
</dbReference>
<dbReference type="PANTHER" id="PTHR21666:SF270">
    <property type="entry name" value="MUREIN HYDROLASE ACTIVATOR ENVC"/>
    <property type="match status" value="1"/>
</dbReference>
<dbReference type="CDD" id="cd12797">
    <property type="entry name" value="M23_peptidase"/>
    <property type="match status" value="1"/>
</dbReference>
<feature type="coiled-coil region" evidence="2">
    <location>
        <begin position="33"/>
        <end position="95"/>
    </location>
</feature>
<evidence type="ECO:0000313" key="6">
    <source>
        <dbReference type="Proteomes" id="UP000007093"/>
    </source>
</evidence>
<dbReference type="Gene3D" id="2.70.70.10">
    <property type="entry name" value="Glucose Permease (Domain IIA)"/>
    <property type="match status" value="1"/>
</dbReference>
<name>G4Q3B7_ACIIR</name>
<feature type="domain" description="Peptidoglycan hydrolase PcsB coiled-coil" evidence="4">
    <location>
        <begin position="108"/>
        <end position="176"/>
    </location>
</feature>
<dbReference type="SUPFAM" id="SSF51261">
    <property type="entry name" value="Duplicated hybrid motif"/>
    <property type="match status" value="1"/>
</dbReference>
<dbReference type="InterPro" id="IPR011055">
    <property type="entry name" value="Dup_hybrid_motif"/>
</dbReference>
<dbReference type="InterPro" id="IPR016047">
    <property type="entry name" value="M23ase_b-sheet_dom"/>
</dbReference>
<evidence type="ECO:0000259" key="4">
    <source>
        <dbReference type="Pfam" id="PF24568"/>
    </source>
</evidence>
<dbReference type="Pfam" id="PF01551">
    <property type="entry name" value="Peptidase_M23"/>
    <property type="match status" value="1"/>
</dbReference>
<dbReference type="Gene3D" id="6.10.250.3150">
    <property type="match status" value="1"/>
</dbReference>
<protein>
    <submittedName>
        <fullName evidence="5">Peptidase M23B</fullName>
    </submittedName>
</protein>
<accession>G4Q3B7</accession>
<dbReference type="InterPro" id="IPR057309">
    <property type="entry name" value="PcsB_CC"/>
</dbReference>